<evidence type="ECO:0000256" key="1">
    <source>
        <dbReference type="SAM" id="MobiDB-lite"/>
    </source>
</evidence>
<keyword evidence="6" id="KW-1185">Reference proteome</keyword>
<keyword evidence="2" id="KW-1133">Transmembrane helix</keyword>
<feature type="domain" description="Cell division protein A N-terminal" evidence="3">
    <location>
        <begin position="3"/>
        <end position="156"/>
    </location>
</feature>
<feature type="transmembrane region" description="Helical" evidence="2">
    <location>
        <begin position="129"/>
        <end position="150"/>
    </location>
</feature>
<evidence type="ECO:0000313" key="5">
    <source>
        <dbReference type="EMBL" id="MFD1597553.1"/>
    </source>
</evidence>
<dbReference type="Pfam" id="PF23601">
    <property type="entry name" value="CdpA_C"/>
    <property type="match status" value="1"/>
</dbReference>
<organism evidence="5 6">
    <name type="scientific">Halobellus rarus</name>
    <dbReference type="NCBI Taxonomy" id="1126237"/>
    <lineage>
        <taxon>Archaea</taxon>
        <taxon>Methanobacteriati</taxon>
        <taxon>Methanobacteriota</taxon>
        <taxon>Stenosarchaea group</taxon>
        <taxon>Halobacteria</taxon>
        <taxon>Halobacteriales</taxon>
        <taxon>Haloferacaceae</taxon>
        <taxon>Halobellus</taxon>
    </lineage>
</organism>
<keyword evidence="2" id="KW-0812">Transmembrane</keyword>
<dbReference type="AlphaFoldDB" id="A0ABD6CJE2"/>
<protein>
    <submittedName>
        <fullName evidence="5">Ribonuclease BN</fullName>
    </submittedName>
</protein>
<sequence length="325" mass="33046">MPSLSEVYRGKQTGASLRRLLFGLGLFLAGALLVVSGIVVATTDLLYGTEPVALTAKRQLGGVLAGVGVPAVFLGIFAVLPSGRLTKAAAVVGAGIAVVGVALFTHAYPCRWSGSLCGAGKPDLTLLTVGVYFLGAILTFWCLFAGVANFKTRNDPGGTAMVNVTRKQETQYVPVERSRGGLGGIGFFGGTPDGEVETQTGRPDGTGGTASDGGTESESITSPLDGSRGGAAGTDSTAPSAPGAANGRSRSPSGASSPSPAPSSAGADRSGAGNYDAADTYCGNCAHFEYVRTDSGIQPYCGAHEELMDDMDPCEDWSPRPERGR</sequence>
<dbReference type="EMBL" id="JBHUDK010000002">
    <property type="protein sequence ID" value="MFD1597553.1"/>
    <property type="molecule type" value="Genomic_DNA"/>
</dbReference>
<keyword evidence="2" id="KW-0472">Membrane</keyword>
<gene>
    <name evidence="5" type="ORF">ACFSBX_01055</name>
</gene>
<dbReference type="RefSeq" id="WP_256421571.1">
    <property type="nucleotide sequence ID" value="NZ_JANHDI010000008.1"/>
</dbReference>
<feature type="compositionally biased region" description="Low complexity" evidence="1">
    <location>
        <begin position="243"/>
        <end position="272"/>
    </location>
</feature>
<name>A0ABD6CJE2_9EURY</name>
<feature type="region of interest" description="Disordered" evidence="1">
    <location>
        <begin position="183"/>
        <end position="272"/>
    </location>
</feature>
<feature type="transmembrane region" description="Helical" evidence="2">
    <location>
        <begin position="88"/>
        <end position="109"/>
    </location>
</feature>
<proteinExistence type="predicted"/>
<feature type="transmembrane region" description="Helical" evidence="2">
    <location>
        <begin position="60"/>
        <end position="81"/>
    </location>
</feature>
<dbReference type="Pfam" id="PF23600">
    <property type="entry name" value="CdpA_N"/>
    <property type="match status" value="1"/>
</dbReference>
<reference evidence="5 6" key="1">
    <citation type="journal article" date="2019" name="Int. J. Syst. Evol. Microbiol.">
        <title>The Global Catalogue of Microorganisms (GCM) 10K type strain sequencing project: providing services to taxonomists for standard genome sequencing and annotation.</title>
        <authorList>
            <consortium name="The Broad Institute Genomics Platform"/>
            <consortium name="The Broad Institute Genome Sequencing Center for Infectious Disease"/>
            <person name="Wu L."/>
            <person name="Ma J."/>
        </authorList>
    </citation>
    <scope>NUCLEOTIDE SEQUENCE [LARGE SCALE GENOMIC DNA]</scope>
    <source>
        <strain evidence="5 6">CGMCC 1.12121</strain>
    </source>
</reference>
<feature type="transmembrane region" description="Helical" evidence="2">
    <location>
        <begin position="20"/>
        <end position="40"/>
    </location>
</feature>
<evidence type="ECO:0000256" key="2">
    <source>
        <dbReference type="SAM" id="Phobius"/>
    </source>
</evidence>
<accession>A0ABD6CJE2</accession>
<feature type="domain" description="Cell division protein A C-terminal" evidence="4">
    <location>
        <begin position="279"/>
        <end position="320"/>
    </location>
</feature>
<feature type="compositionally biased region" description="Gly residues" evidence="1">
    <location>
        <begin position="183"/>
        <end position="192"/>
    </location>
</feature>
<dbReference type="InterPro" id="IPR055564">
    <property type="entry name" value="CdpA_C"/>
</dbReference>
<dbReference type="InterPro" id="IPR055563">
    <property type="entry name" value="CdpA_N"/>
</dbReference>
<comment type="caution">
    <text evidence="5">The sequence shown here is derived from an EMBL/GenBank/DDBJ whole genome shotgun (WGS) entry which is preliminary data.</text>
</comment>
<evidence type="ECO:0000259" key="3">
    <source>
        <dbReference type="Pfam" id="PF23600"/>
    </source>
</evidence>
<dbReference type="Proteomes" id="UP001597085">
    <property type="component" value="Unassembled WGS sequence"/>
</dbReference>
<evidence type="ECO:0000259" key="4">
    <source>
        <dbReference type="Pfam" id="PF23601"/>
    </source>
</evidence>
<evidence type="ECO:0000313" key="6">
    <source>
        <dbReference type="Proteomes" id="UP001597085"/>
    </source>
</evidence>